<dbReference type="AlphaFoldDB" id="A0A0E3RJX9"/>
<feature type="compositionally biased region" description="Basic and acidic residues" evidence="1">
    <location>
        <begin position="743"/>
        <end position="752"/>
    </location>
</feature>
<organism evidence="2 3">
    <name type="scientific">Methanosarcina mazei S-6</name>
    <dbReference type="NCBI Taxonomy" id="213585"/>
    <lineage>
        <taxon>Archaea</taxon>
        <taxon>Methanobacteriati</taxon>
        <taxon>Methanobacteriota</taxon>
        <taxon>Stenosarchaea group</taxon>
        <taxon>Methanomicrobia</taxon>
        <taxon>Methanosarcinales</taxon>
        <taxon>Methanosarcinaceae</taxon>
        <taxon>Methanosarcina</taxon>
    </lineage>
</organism>
<dbReference type="KEGG" id="mmj:MSMAS_1623"/>
<proteinExistence type="predicted"/>
<evidence type="ECO:0000313" key="3">
    <source>
        <dbReference type="Proteomes" id="UP000033097"/>
    </source>
</evidence>
<dbReference type="GeneID" id="24839300"/>
<evidence type="ECO:0000313" key="2">
    <source>
        <dbReference type="EMBL" id="AKB64819.1"/>
    </source>
</evidence>
<protein>
    <submittedName>
        <fullName evidence="2">Proline-rich antigen</fullName>
    </submittedName>
</protein>
<gene>
    <name evidence="2" type="ORF">MSMAS_1623</name>
</gene>
<name>A0A0E3RJX9_METMZ</name>
<evidence type="ECO:0000256" key="1">
    <source>
        <dbReference type="SAM" id="MobiDB-lite"/>
    </source>
</evidence>
<dbReference type="HOGENOM" id="CLU_400525_0_0_2"/>
<reference evidence="2 3" key="1">
    <citation type="submission" date="2014-07" db="EMBL/GenBank/DDBJ databases">
        <title>Methanogenic archaea and the global carbon cycle.</title>
        <authorList>
            <person name="Henriksen J.R."/>
            <person name="Luke J."/>
            <person name="Reinhart S."/>
            <person name="Benedict M.N."/>
            <person name="Youngblut N.D."/>
            <person name="Metcalf M.E."/>
            <person name="Whitaker R.J."/>
            <person name="Metcalf W.W."/>
        </authorList>
    </citation>
    <scope>NUCLEOTIDE SEQUENCE [LARGE SCALE GENOMIC DNA]</scope>
    <source>
        <strain evidence="2 3">S-6</strain>
    </source>
</reference>
<dbReference type="Proteomes" id="UP000033097">
    <property type="component" value="Chromosome"/>
</dbReference>
<dbReference type="PATRIC" id="fig|213585.10.peg.2052"/>
<feature type="region of interest" description="Disordered" evidence="1">
    <location>
        <begin position="154"/>
        <end position="189"/>
    </location>
</feature>
<feature type="region of interest" description="Disordered" evidence="1">
    <location>
        <begin position="680"/>
        <end position="786"/>
    </location>
</feature>
<sequence>MVDAVGPVFTGGFEEFVVNGESGEQYTILYLPDRNNDQLQREGKAPVYYWVPGQVRLARFGDTGDFKFRHIHFVGVMDEQTHVGVEGRAEVVGGLLSFTTTSRYPTSVLKQAEEQLLNKFRGNNDRYWGWRTQAAPMFRIAPIRDNRTAITNLTPGRNGTAPAENISAPAGGGATSGGITPPGESGAAPRSLVRRADLSKRVIHGRANNESNLDAWAWELQGQGPGSVTGGENAFAGLVGAYPSELIWAGFRGAASPIVATQYLTLPVWSQEIWLKITGNWDRIFQHFSAHANAKYLWFAGDVKAEFNNLRINGDIKVEMAIDGTIPGAENIEKEINKRIELISQKFMDEAAKRIFEPAPPTVEPAQAPSGGIFSSIFGYGGGFALKYRRDQTKLDLKYEETRYHRYLQPTTISSSFEGIYNELKRDPDAEKKYFVRLIMGDLSRKVTRIVKPIVNWPDPSKSWVGEPVAFLSAEIGYPGPTGSKQWMAHVFQSTDTTDQTNWSPAFALRQKDEVSNPPDDWEPDVTYVRRRVHLTEPMGITDNPLVKVDVEKNVVDLDPEGGTPTTDNVLEVRADSAGKLEVGPIDIDVVLQDNTQVVTVEFKASGHKHDGSERPVVRFQWKFDDQSSPRYWEIFTGQTDYAPIYDYRVTVDVKGTLFSRGMAWTGPWTSGLGNGPLMVHVPSPDEAGVNTRRMEPRQVAVESPVGQPVEESKPSTSAPPGDESGGTTSPITAPPGSPRTESVPEKKEEHIVAGYNVNQPRVEAPPGEFGETKTTKKTARTKKTVAEKTEKLEELTGDKSWVKL</sequence>
<accession>A0A0E3RJX9</accession>
<dbReference type="RefSeq" id="WP_011034963.1">
    <property type="nucleotide sequence ID" value="NZ_CP009512.1"/>
</dbReference>
<dbReference type="EMBL" id="CP009512">
    <property type="protein sequence ID" value="AKB64819.1"/>
    <property type="molecule type" value="Genomic_DNA"/>
</dbReference>